<dbReference type="InterPro" id="IPR007813">
    <property type="entry name" value="PilN"/>
</dbReference>
<keyword evidence="1" id="KW-0175">Coiled coil</keyword>
<keyword evidence="3" id="KW-0812">Transmembrane</keyword>
<dbReference type="Pfam" id="PF05137">
    <property type="entry name" value="PilN"/>
    <property type="match status" value="1"/>
</dbReference>
<evidence type="ECO:0000313" key="4">
    <source>
        <dbReference type="EMBL" id="MDP4301932.1"/>
    </source>
</evidence>
<dbReference type="PANTHER" id="PTHR40278">
    <property type="entry name" value="DNA UTILIZATION PROTEIN HOFN"/>
    <property type="match status" value="1"/>
</dbReference>
<evidence type="ECO:0000313" key="5">
    <source>
        <dbReference type="Proteomes" id="UP001235760"/>
    </source>
</evidence>
<name>A0ABT9G623_LEPDI</name>
<organism evidence="4 5">
    <name type="scientific">Leptothrix discophora</name>
    <dbReference type="NCBI Taxonomy" id="89"/>
    <lineage>
        <taxon>Bacteria</taxon>
        <taxon>Pseudomonadati</taxon>
        <taxon>Pseudomonadota</taxon>
        <taxon>Betaproteobacteria</taxon>
        <taxon>Burkholderiales</taxon>
        <taxon>Sphaerotilaceae</taxon>
        <taxon>Leptothrix</taxon>
    </lineage>
</organism>
<evidence type="ECO:0000256" key="2">
    <source>
        <dbReference type="SAM" id="MobiDB-lite"/>
    </source>
</evidence>
<feature type="coiled-coil region" evidence="1">
    <location>
        <begin position="47"/>
        <end position="84"/>
    </location>
</feature>
<accession>A0ABT9G623</accession>
<gene>
    <name evidence="4" type="ORF">Q8X39_14920</name>
</gene>
<sequence length="209" mass="23724">MILINLLPHREERRRRRKQAFYAGMVVAAVFGLLLAGVWYLALVEMMRVQQSRNEFLQTEIKRLEVQIKDIASLKTEIEALKARQKVVEDFQIDRNMPVHLLNELAARTPEGVYLTTVRQEGQSVAVTGIAQTNERVSEFLRNTAYNSTWLERPELVEIKAAAQAGTVRDPKRLFDFSVRLTLKRPQDLETVPRPGESSPAPARAASAS</sequence>
<protein>
    <submittedName>
        <fullName evidence="4">PilN domain-containing protein</fullName>
    </submittedName>
</protein>
<reference evidence="4 5" key="1">
    <citation type="submission" date="2023-08" db="EMBL/GenBank/DDBJ databases">
        <authorList>
            <person name="Roldan D.M."/>
            <person name="Menes R.J."/>
        </authorList>
    </citation>
    <scope>NUCLEOTIDE SEQUENCE [LARGE SCALE GENOMIC DNA]</scope>
    <source>
        <strain evidence="4 5">CCM 2812</strain>
    </source>
</reference>
<evidence type="ECO:0000256" key="3">
    <source>
        <dbReference type="SAM" id="Phobius"/>
    </source>
</evidence>
<proteinExistence type="predicted"/>
<evidence type="ECO:0000256" key="1">
    <source>
        <dbReference type="SAM" id="Coils"/>
    </source>
</evidence>
<dbReference type="InterPro" id="IPR052534">
    <property type="entry name" value="Extracell_DNA_Util/SecSys_Comp"/>
</dbReference>
<dbReference type="EMBL" id="JAUZEE010000008">
    <property type="protein sequence ID" value="MDP4301932.1"/>
    <property type="molecule type" value="Genomic_DNA"/>
</dbReference>
<feature type="region of interest" description="Disordered" evidence="2">
    <location>
        <begin position="186"/>
        <end position="209"/>
    </location>
</feature>
<feature type="transmembrane region" description="Helical" evidence="3">
    <location>
        <begin position="20"/>
        <end position="42"/>
    </location>
</feature>
<keyword evidence="3" id="KW-0472">Membrane</keyword>
<dbReference type="RefSeq" id="WP_305750474.1">
    <property type="nucleotide sequence ID" value="NZ_JAUZEE010000008.1"/>
</dbReference>
<dbReference type="Proteomes" id="UP001235760">
    <property type="component" value="Unassembled WGS sequence"/>
</dbReference>
<keyword evidence="5" id="KW-1185">Reference proteome</keyword>
<dbReference type="PANTHER" id="PTHR40278:SF2">
    <property type="entry name" value="TYPE IV PILUS INNER MEMBRANE COMPONENT PILN"/>
    <property type="match status" value="1"/>
</dbReference>
<feature type="compositionally biased region" description="Low complexity" evidence="2">
    <location>
        <begin position="193"/>
        <end position="209"/>
    </location>
</feature>
<keyword evidence="3" id="KW-1133">Transmembrane helix</keyword>
<comment type="caution">
    <text evidence="4">The sequence shown here is derived from an EMBL/GenBank/DDBJ whole genome shotgun (WGS) entry which is preliminary data.</text>
</comment>